<reference evidence="3" key="1">
    <citation type="submission" date="2016-10" db="EMBL/GenBank/DDBJ databases">
        <authorList>
            <person name="Varghese N."/>
            <person name="Submissions S."/>
        </authorList>
    </citation>
    <scope>NUCLEOTIDE SEQUENCE [LARGE SCALE GENOMIC DNA]</scope>
    <source>
        <strain evidence="3">LMG 26031</strain>
    </source>
</reference>
<sequence length="135" mass="14585">MRISPSGARRSKRSTPLCEDGRPPSHKGAHHAIDDVMGGVTGVAWRIGFFDSRTQRVTLSQAATLDLAFVEHLFRCDIRRAPIPVRIAAIGTHCNDGAGANVGAAPKEPGVAEGFEWRSQFINHRVDGLLDAPHP</sequence>
<gene>
    <name evidence="2" type="ORF">SAMN05192539_101594</name>
</gene>
<feature type="region of interest" description="Disordered" evidence="1">
    <location>
        <begin position="1"/>
        <end position="28"/>
    </location>
</feature>
<protein>
    <submittedName>
        <fullName evidence="2">Uncharacterized protein</fullName>
    </submittedName>
</protein>
<dbReference type="EMBL" id="FNYE01000015">
    <property type="protein sequence ID" value="SEJ67484.1"/>
    <property type="molecule type" value="Genomic_DNA"/>
</dbReference>
<evidence type="ECO:0000256" key="1">
    <source>
        <dbReference type="SAM" id="MobiDB-lite"/>
    </source>
</evidence>
<proteinExistence type="predicted"/>
<evidence type="ECO:0000313" key="2">
    <source>
        <dbReference type="EMBL" id="SEJ67484.1"/>
    </source>
</evidence>
<organism evidence="2 3">
    <name type="scientific">Paraburkholderia diazotrophica</name>
    <dbReference type="NCBI Taxonomy" id="667676"/>
    <lineage>
        <taxon>Bacteria</taxon>
        <taxon>Pseudomonadati</taxon>
        <taxon>Pseudomonadota</taxon>
        <taxon>Betaproteobacteria</taxon>
        <taxon>Burkholderiales</taxon>
        <taxon>Burkholderiaceae</taxon>
        <taxon>Paraburkholderia</taxon>
    </lineage>
</organism>
<name>A0A1H7AS68_9BURK</name>
<keyword evidence="3" id="KW-1185">Reference proteome</keyword>
<dbReference type="Proteomes" id="UP000198866">
    <property type="component" value="Unassembled WGS sequence"/>
</dbReference>
<evidence type="ECO:0000313" key="3">
    <source>
        <dbReference type="Proteomes" id="UP000198866"/>
    </source>
</evidence>
<accession>A0A1H7AS68</accession>
<dbReference type="AlphaFoldDB" id="A0A1H7AS68"/>